<evidence type="ECO:0000313" key="3">
    <source>
        <dbReference type="Proteomes" id="UP000188268"/>
    </source>
</evidence>
<keyword evidence="3" id="KW-1185">Reference proteome</keyword>
<feature type="non-terminal residue" evidence="2">
    <location>
        <position position="1"/>
    </location>
</feature>
<proteinExistence type="predicted"/>
<evidence type="ECO:0000256" key="1">
    <source>
        <dbReference type="SAM" id="MobiDB-lite"/>
    </source>
</evidence>
<gene>
    <name evidence="2" type="ORF">CCACVL1_05957</name>
</gene>
<accession>A0A1R3JIC0</accession>
<organism evidence="2 3">
    <name type="scientific">Corchorus capsularis</name>
    <name type="common">Jute</name>
    <dbReference type="NCBI Taxonomy" id="210143"/>
    <lineage>
        <taxon>Eukaryota</taxon>
        <taxon>Viridiplantae</taxon>
        <taxon>Streptophyta</taxon>
        <taxon>Embryophyta</taxon>
        <taxon>Tracheophyta</taxon>
        <taxon>Spermatophyta</taxon>
        <taxon>Magnoliopsida</taxon>
        <taxon>eudicotyledons</taxon>
        <taxon>Gunneridae</taxon>
        <taxon>Pentapetalae</taxon>
        <taxon>rosids</taxon>
        <taxon>malvids</taxon>
        <taxon>Malvales</taxon>
        <taxon>Malvaceae</taxon>
        <taxon>Grewioideae</taxon>
        <taxon>Apeibeae</taxon>
        <taxon>Corchorus</taxon>
    </lineage>
</organism>
<comment type="caution">
    <text evidence="2">The sequence shown here is derived from an EMBL/GenBank/DDBJ whole genome shotgun (WGS) entry which is preliminary data.</text>
</comment>
<dbReference type="Proteomes" id="UP000188268">
    <property type="component" value="Unassembled WGS sequence"/>
</dbReference>
<name>A0A1R3JIC0_COCAP</name>
<evidence type="ECO:0000313" key="2">
    <source>
        <dbReference type="EMBL" id="OMO94515.1"/>
    </source>
</evidence>
<dbReference type="AlphaFoldDB" id="A0A1R3JIC0"/>
<dbReference type="Gramene" id="OMO94515">
    <property type="protein sequence ID" value="OMO94515"/>
    <property type="gene ID" value="CCACVL1_05957"/>
</dbReference>
<feature type="region of interest" description="Disordered" evidence="1">
    <location>
        <begin position="1"/>
        <end position="29"/>
    </location>
</feature>
<sequence length="29" mass="3496">RRFSEKRLHIAAFQKETPQNGGDFLQKRH</sequence>
<dbReference type="EMBL" id="AWWV01007830">
    <property type="protein sequence ID" value="OMO94515.1"/>
    <property type="molecule type" value="Genomic_DNA"/>
</dbReference>
<reference evidence="2 3" key="1">
    <citation type="submission" date="2013-09" db="EMBL/GenBank/DDBJ databases">
        <title>Corchorus capsularis genome sequencing.</title>
        <authorList>
            <person name="Alam M."/>
            <person name="Haque M.S."/>
            <person name="Islam M.S."/>
            <person name="Emdad E.M."/>
            <person name="Islam M.M."/>
            <person name="Ahmed B."/>
            <person name="Halim A."/>
            <person name="Hossen Q.M.M."/>
            <person name="Hossain M.Z."/>
            <person name="Ahmed R."/>
            <person name="Khan M.M."/>
            <person name="Islam R."/>
            <person name="Rashid M.M."/>
            <person name="Khan S.A."/>
            <person name="Rahman M.S."/>
            <person name="Alam M."/>
        </authorList>
    </citation>
    <scope>NUCLEOTIDE SEQUENCE [LARGE SCALE GENOMIC DNA]</scope>
    <source>
        <strain evidence="3">cv. CVL-1</strain>
        <tissue evidence="2">Whole seedling</tissue>
    </source>
</reference>
<protein>
    <submittedName>
        <fullName evidence="2">Uncharacterized protein</fullName>
    </submittedName>
</protein>